<organism evidence="3 4">
    <name type="scientific">Euplotes crassus</name>
    <dbReference type="NCBI Taxonomy" id="5936"/>
    <lineage>
        <taxon>Eukaryota</taxon>
        <taxon>Sar</taxon>
        <taxon>Alveolata</taxon>
        <taxon>Ciliophora</taxon>
        <taxon>Intramacronucleata</taxon>
        <taxon>Spirotrichea</taxon>
        <taxon>Hypotrichia</taxon>
        <taxon>Euplotida</taxon>
        <taxon>Euplotidae</taxon>
        <taxon>Moneuplotes</taxon>
    </lineage>
</organism>
<name>A0AAD1YB76_EUPCR</name>
<gene>
    <name evidence="3" type="ORF">ECRASSUSDP1_LOCUS28098</name>
</gene>
<sequence length="627" mass="72829">MPRMSIDPQNESSTLWFTSPDLFHSATNRLCRQKIFSEARLSFKLKEEKYDEKRARLESKISSTKPNFGNTLKKMINTDQEEVEDLQNWQHDNHILFPKVALDQEFKKKYLDPIEDQSNRGFEILLKDPIFKHSKIITDPRKLSERFNRNKKKARREEMKAAACLSSPTQSVIGSLSPQTNLACGSIGSIGSSNWNSLSDFRNIEDIDYLQISKEEVGRMTKKNVGNEVRLEFKKQKLVKELKIFSSRQENLRKKNIEYASARQNQAAKIKLCENQINVLSDMIKELAESDVPKLDETGRIWKVKEKIRGVIKHKQEDIQAKKGLILENKKVIEKIESKTQSIKAEIEEIEFAQIQHYYKVLQIGLDTRQEGLSWVLRALMMLGETVKISKFPRFLDPKAIQYLLGITQLKMTLEDIRASITEFVTKRKETLIEKEKGQFEESIFEQREQLSNADSLFDGKFAPRRSSAPSLPSGGVKTSQFFKKRNDPTNRMANLKDKNEILSLIKEKLHTMSKTTKVDQIHPDQKSTNIHGLQLDDIFHNVNIPIEGKTCFDTGMINLEINELEDKVKELKVQIHEMRDLEASRMERLFRKSANNYKHRYRVSKEIINNALGFNLLEHHVRSFNE</sequence>
<dbReference type="EMBL" id="CAMPGE010028987">
    <property type="protein sequence ID" value="CAI2386477.1"/>
    <property type="molecule type" value="Genomic_DNA"/>
</dbReference>
<evidence type="ECO:0000313" key="3">
    <source>
        <dbReference type="EMBL" id="CAI2386477.1"/>
    </source>
</evidence>
<keyword evidence="1" id="KW-0175">Coiled coil</keyword>
<feature type="compositionally biased region" description="Low complexity" evidence="2">
    <location>
        <begin position="465"/>
        <end position="474"/>
    </location>
</feature>
<feature type="coiled-coil region" evidence="1">
    <location>
        <begin position="555"/>
        <end position="582"/>
    </location>
</feature>
<evidence type="ECO:0000256" key="2">
    <source>
        <dbReference type="SAM" id="MobiDB-lite"/>
    </source>
</evidence>
<comment type="caution">
    <text evidence="3">The sequence shown here is derived from an EMBL/GenBank/DDBJ whole genome shotgun (WGS) entry which is preliminary data.</text>
</comment>
<feature type="coiled-coil region" evidence="1">
    <location>
        <begin position="235"/>
        <end position="290"/>
    </location>
</feature>
<protein>
    <submittedName>
        <fullName evidence="3">Uncharacterized protein</fullName>
    </submittedName>
</protein>
<dbReference type="AlphaFoldDB" id="A0AAD1YB76"/>
<proteinExistence type="predicted"/>
<accession>A0AAD1YB76</accession>
<keyword evidence="4" id="KW-1185">Reference proteome</keyword>
<dbReference type="Proteomes" id="UP001295684">
    <property type="component" value="Unassembled WGS sequence"/>
</dbReference>
<evidence type="ECO:0000256" key="1">
    <source>
        <dbReference type="SAM" id="Coils"/>
    </source>
</evidence>
<reference evidence="3" key="1">
    <citation type="submission" date="2023-07" db="EMBL/GenBank/DDBJ databases">
        <authorList>
            <consortium name="AG Swart"/>
            <person name="Singh M."/>
            <person name="Singh A."/>
            <person name="Seah K."/>
            <person name="Emmerich C."/>
        </authorList>
    </citation>
    <scope>NUCLEOTIDE SEQUENCE</scope>
    <source>
        <strain evidence="3">DP1</strain>
    </source>
</reference>
<evidence type="ECO:0000313" key="4">
    <source>
        <dbReference type="Proteomes" id="UP001295684"/>
    </source>
</evidence>
<feature type="region of interest" description="Disordered" evidence="2">
    <location>
        <begin position="464"/>
        <end position="485"/>
    </location>
</feature>